<evidence type="ECO:0000313" key="2">
    <source>
        <dbReference type="EMBL" id="MCB2379809.1"/>
    </source>
</evidence>
<keyword evidence="3" id="KW-1185">Reference proteome</keyword>
<accession>A0ABS8ALE8</accession>
<gene>
    <name evidence="2" type="ORF">LGH70_19590</name>
</gene>
<evidence type="ECO:0008006" key="4">
    <source>
        <dbReference type="Google" id="ProtNLM"/>
    </source>
</evidence>
<dbReference type="Proteomes" id="UP001165297">
    <property type="component" value="Unassembled WGS sequence"/>
</dbReference>
<dbReference type="EMBL" id="JAJADQ010000012">
    <property type="protein sequence ID" value="MCB2379809.1"/>
    <property type="molecule type" value="Genomic_DNA"/>
</dbReference>
<name>A0ABS8ALE8_9BACT</name>
<evidence type="ECO:0000313" key="3">
    <source>
        <dbReference type="Proteomes" id="UP001165297"/>
    </source>
</evidence>
<comment type="caution">
    <text evidence="2">The sequence shown here is derived from an EMBL/GenBank/DDBJ whole genome shotgun (WGS) entry which is preliminary data.</text>
</comment>
<proteinExistence type="predicted"/>
<organism evidence="2 3">
    <name type="scientific">Hymenobacter nitidus</name>
    <dbReference type="NCBI Taxonomy" id="2880929"/>
    <lineage>
        <taxon>Bacteria</taxon>
        <taxon>Pseudomonadati</taxon>
        <taxon>Bacteroidota</taxon>
        <taxon>Cytophagia</taxon>
        <taxon>Cytophagales</taxon>
        <taxon>Hymenobacteraceae</taxon>
        <taxon>Hymenobacter</taxon>
    </lineage>
</organism>
<feature type="compositionally biased region" description="Basic and acidic residues" evidence="1">
    <location>
        <begin position="426"/>
        <end position="446"/>
    </location>
</feature>
<sequence length="496" mass="56667">MANKAKAAAKLKAKEDAAYFEGAGVNFRPSWKQHLAWQALEDDTTEEVMYGGAAGGGKSYLGCSWKVYRRMRYADSRGVTARTRLIDIKESTVITYFKVLAEWGLVMGKDYRYITRSGAPEALIFNNGSREIFKELAYSPADEDYQRLGSLEITDCWIEEANDGVPEKGADIIKSRIRWKLAEFGLIPKILITCNPGYTWVRLKYVYDVENNPVLLKPYQQVIQALVTDNPDREFVRIYKKSLEQLKDYDRQRLLEGDWNAVEKTGGEMYPSFDTQLHVGDYAGTYDPGLPLHITLDFNLTPGVTLNVWQVRGKQATQIDEFTQDSKTKLACQRFMRKYGQHKAEVFLYGDPAGKHGDTRTEQGSNDFTIVIKELRGLPKVTQRIEASAPSVSMRALWIDEILEHEQDGIRIRIDRKCNVTSTDYQKVKKASDGTKDKKKVQDPKTKVSYEPYGHATDANDYFLCRCFQSEWRAYQRQGNNKPAVGNRSDVHQRAF</sequence>
<feature type="region of interest" description="Disordered" evidence="1">
    <location>
        <begin position="425"/>
        <end position="446"/>
    </location>
</feature>
<dbReference type="InterPro" id="IPR027417">
    <property type="entry name" value="P-loop_NTPase"/>
</dbReference>
<reference evidence="2" key="1">
    <citation type="submission" date="2021-10" db="EMBL/GenBank/DDBJ databases">
        <authorList>
            <person name="Dean J.D."/>
            <person name="Kim M.K."/>
            <person name="Newey C.N."/>
            <person name="Stoker T.S."/>
            <person name="Thompson D.W."/>
            <person name="Grose J.H."/>
        </authorList>
    </citation>
    <scope>NUCLEOTIDE SEQUENCE</scope>
    <source>
        <strain evidence="2">BT635</strain>
    </source>
</reference>
<dbReference type="Gene3D" id="3.40.50.300">
    <property type="entry name" value="P-loop containing nucleotide triphosphate hydrolases"/>
    <property type="match status" value="1"/>
</dbReference>
<evidence type="ECO:0000256" key="1">
    <source>
        <dbReference type="SAM" id="MobiDB-lite"/>
    </source>
</evidence>
<protein>
    <recommendedName>
        <fullName evidence="4">Phage terminase large subunit N-terminal domain-containing protein</fullName>
    </recommendedName>
</protein>
<dbReference type="RefSeq" id="WP_226189232.1">
    <property type="nucleotide sequence ID" value="NZ_JAJADQ010000012.1"/>
</dbReference>